<dbReference type="InterPro" id="IPR049551">
    <property type="entry name" value="PKS_DH_C"/>
</dbReference>
<dbReference type="Pfam" id="PF16197">
    <property type="entry name" value="KAsynt_C_assoc"/>
    <property type="match status" value="1"/>
</dbReference>
<dbReference type="SMART" id="SM00827">
    <property type="entry name" value="PKS_AT"/>
    <property type="match status" value="1"/>
</dbReference>
<reference evidence="12" key="1">
    <citation type="submission" date="2016-10" db="EMBL/GenBank/DDBJ databases">
        <authorList>
            <person name="Varghese N."/>
            <person name="Submissions S."/>
        </authorList>
    </citation>
    <scope>NUCLEOTIDE SEQUENCE [LARGE SCALE GENOMIC DNA]</scope>
    <source>
        <strain evidence="12">DSM 44142</strain>
    </source>
</reference>
<dbReference type="InterPro" id="IPR016039">
    <property type="entry name" value="Thiolase-like"/>
</dbReference>
<keyword evidence="4" id="KW-0521">NADP</keyword>
<feature type="domain" description="PKS/mFAS DH" evidence="10">
    <location>
        <begin position="914"/>
        <end position="1191"/>
    </location>
</feature>
<dbReference type="Pfam" id="PF08659">
    <property type="entry name" value="KR"/>
    <property type="match status" value="1"/>
</dbReference>
<evidence type="ECO:0000256" key="7">
    <source>
        <dbReference type="SAM" id="MobiDB-lite"/>
    </source>
</evidence>
<dbReference type="InterPro" id="IPR013968">
    <property type="entry name" value="PKS_KR"/>
</dbReference>
<evidence type="ECO:0000259" key="8">
    <source>
        <dbReference type="PROSITE" id="PS50075"/>
    </source>
</evidence>
<dbReference type="RefSeq" id="WP_068566808.1">
    <property type="nucleotide sequence ID" value="NZ_FNLF01000002.1"/>
</dbReference>
<protein>
    <submittedName>
        <fullName evidence="11">Phthiocerol/phenolphthiocerol synthesis type-I polyketide synthase D</fullName>
    </submittedName>
</protein>
<dbReference type="InterPro" id="IPR018201">
    <property type="entry name" value="Ketoacyl_synth_AS"/>
</dbReference>
<keyword evidence="5" id="KW-0511">Multifunctional enzyme</keyword>
<dbReference type="CDD" id="cd08955">
    <property type="entry name" value="KR_2_FAS_SDR_x"/>
    <property type="match status" value="1"/>
</dbReference>
<dbReference type="InterPro" id="IPR016036">
    <property type="entry name" value="Malonyl_transacylase_ACP-bd"/>
</dbReference>
<dbReference type="Pfam" id="PF21089">
    <property type="entry name" value="PKS_DH_N"/>
    <property type="match status" value="1"/>
</dbReference>
<dbReference type="SUPFAM" id="SSF52151">
    <property type="entry name" value="FabD/lysophospholipase-like"/>
    <property type="match status" value="1"/>
</dbReference>
<dbReference type="PROSITE" id="PS00606">
    <property type="entry name" value="KS3_1"/>
    <property type="match status" value="1"/>
</dbReference>
<accession>A0A1H1CB05</accession>
<dbReference type="InterPro" id="IPR014030">
    <property type="entry name" value="Ketoacyl_synth_N"/>
</dbReference>
<dbReference type="Gene3D" id="3.10.129.110">
    <property type="entry name" value="Polyketide synthase dehydratase"/>
    <property type="match status" value="1"/>
</dbReference>
<dbReference type="SUPFAM" id="SSF47336">
    <property type="entry name" value="ACP-like"/>
    <property type="match status" value="1"/>
</dbReference>
<dbReference type="PROSITE" id="PS52004">
    <property type="entry name" value="KS3_2"/>
    <property type="match status" value="1"/>
</dbReference>
<keyword evidence="12" id="KW-1185">Reference proteome</keyword>
<organism evidence="11 12">
    <name type="scientific">Tsukamurella pulmonis</name>
    <dbReference type="NCBI Taxonomy" id="47312"/>
    <lineage>
        <taxon>Bacteria</taxon>
        <taxon>Bacillati</taxon>
        <taxon>Actinomycetota</taxon>
        <taxon>Actinomycetes</taxon>
        <taxon>Mycobacteriales</taxon>
        <taxon>Tsukamurellaceae</taxon>
        <taxon>Tsukamurella</taxon>
    </lineage>
</organism>
<dbReference type="InterPro" id="IPR049900">
    <property type="entry name" value="PKS_mFAS_DH"/>
</dbReference>
<dbReference type="GO" id="GO:0004315">
    <property type="term" value="F:3-oxoacyl-[acyl-carrier-protein] synthase activity"/>
    <property type="evidence" value="ECO:0007669"/>
    <property type="project" value="InterPro"/>
</dbReference>
<evidence type="ECO:0000256" key="4">
    <source>
        <dbReference type="ARBA" id="ARBA00022857"/>
    </source>
</evidence>
<dbReference type="PANTHER" id="PTHR43775">
    <property type="entry name" value="FATTY ACID SYNTHASE"/>
    <property type="match status" value="1"/>
</dbReference>
<dbReference type="SMART" id="SM00822">
    <property type="entry name" value="PKS_KR"/>
    <property type="match status" value="1"/>
</dbReference>
<dbReference type="InterPro" id="IPR001227">
    <property type="entry name" value="Ac_transferase_dom_sf"/>
</dbReference>
<dbReference type="InterPro" id="IPR009081">
    <property type="entry name" value="PP-bd_ACP"/>
</dbReference>
<proteinExistence type="predicted"/>
<dbReference type="InterPro" id="IPR016035">
    <property type="entry name" value="Acyl_Trfase/lysoPLipase"/>
</dbReference>
<evidence type="ECO:0000313" key="11">
    <source>
        <dbReference type="EMBL" id="SDQ61352.1"/>
    </source>
</evidence>
<dbReference type="InterPro" id="IPR014031">
    <property type="entry name" value="Ketoacyl_synth_C"/>
</dbReference>
<dbReference type="Gene3D" id="1.10.1200.10">
    <property type="entry name" value="ACP-like"/>
    <property type="match status" value="1"/>
</dbReference>
<dbReference type="SMART" id="SM00826">
    <property type="entry name" value="PKS_DH"/>
    <property type="match status" value="1"/>
</dbReference>
<dbReference type="Pfam" id="PF14765">
    <property type="entry name" value="PS-DH"/>
    <property type="match status" value="1"/>
</dbReference>
<dbReference type="InterPro" id="IPR006162">
    <property type="entry name" value="Ppantetheine_attach_site"/>
</dbReference>
<evidence type="ECO:0000256" key="2">
    <source>
        <dbReference type="ARBA" id="ARBA00022553"/>
    </source>
</evidence>
<gene>
    <name evidence="11" type="ORF">SAMN04489765_1116</name>
</gene>
<dbReference type="InterPro" id="IPR020841">
    <property type="entry name" value="PKS_Beta-ketoAc_synthase_dom"/>
</dbReference>
<feature type="region of interest" description="C-terminal hotdog fold" evidence="6">
    <location>
        <begin position="1046"/>
        <end position="1191"/>
    </location>
</feature>
<keyword evidence="2" id="KW-0597">Phosphoprotein</keyword>
<dbReference type="InterPro" id="IPR032821">
    <property type="entry name" value="PKS_assoc"/>
</dbReference>
<dbReference type="Pfam" id="PF02801">
    <property type="entry name" value="Ketoacyl-synt_C"/>
    <property type="match status" value="1"/>
</dbReference>
<feature type="compositionally biased region" description="Basic residues" evidence="7">
    <location>
        <begin position="1776"/>
        <end position="1791"/>
    </location>
</feature>
<evidence type="ECO:0000256" key="3">
    <source>
        <dbReference type="ARBA" id="ARBA00022679"/>
    </source>
</evidence>
<feature type="domain" description="Ketosynthase family 3 (KS3)" evidence="9">
    <location>
        <begin position="47"/>
        <end position="467"/>
    </location>
</feature>
<dbReference type="Gene3D" id="3.40.50.720">
    <property type="entry name" value="NAD(P)-binding Rossmann-like Domain"/>
    <property type="match status" value="1"/>
</dbReference>
<dbReference type="GO" id="GO:0005886">
    <property type="term" value="C:plasma membrane"/>
    <property type="evidence" value="ECO:0007669"/>
    <property type="project" value="TreeGrafter"/>
</dbReference>
<dbReference type="Pfam" id="PF00550">
    <property type="entry name" value="PP-binding"/>
    <property type="match status" value="1"/>
</dbReference>
<dbReference type="FunFam" id="3.40.47.10:FF:000019">
    <property type="entry name" value="Polyketide synthase type I"/>
    <property type="match status" value="1"/>
</dbReference>
<feature type="region of interest" description="Disordered" evidence="7">
    <location>
        <begin position="1"/>
        <end position="20"/>
    </location>
</feature>
<dbReference type="InterPro" id="IPR049552">
    <property type="entry name" value="PKS_DH_N"/>
</dbReference>
<dbReference type="InterPro" id="IPR014043">
    <property type="entry name" value="Acyl_transferase_dom"/>
</dbReference>
<dbReference type="InterPro" id="IPR036736">
    <property type="entry name" value="ACP-like_sf"/>
</dbReference>
<feature type="active site" description="Proton donor; for dehydratase activity" evidence="6">
    <location>
        <position position="1107"/>
    </location>
</feature>
<dbReference type="OrthoDB" id="9778690at2"/>
<dbReference type="InterPro" id="IPR020807">
    <property type="entry name" value="PKS_DH"/>
</dbReference>
<name>A0A1H1CB05_9ACTN</name>
<dbReference type="STRING" id="47312.SAMN04489765_1116"/>
<keyword evidence="3" id="KW-0808">Transferase</keyword>
<feature type="active site" description="Proton acceptor; for dehydratase activity" evidence="6">
    <location>
        <position position="946"/>
    </location>
</feature>
<dbReference type="GO" id="GO:0004312">
    <property type="term" value="F:fatty acid synthase activity"/>
    <property type="evidence" value="ECO:0007669"/>
    <property type="project" value="TreeGrafter"/>
</dbReference>
<dbReference type="GO" id="GO:0071770">
    <property type="term" value="P:DIM/DIP cell wall layer assembly"/>
    <property type="evidence" value="ECO:0007669"/>
    <property type="project" value="TreeGrafter"/>
</dbReference>
<dbReference type="InterPro" id="IPR042104">
    <property type="entry name" value="PKS_dehydratase_sf"/>
</dbReference>
<evidence type="ECO:0000256" key="1">
    <source>
        <dbReference type="ARBA" id="ARBA00022450"/>
    </source>
</evidence>
<dbReference type="SUPFAM" id="SSF53901">
    <property type="entry name" value="Thiolase-like"/>
    <property type="match status" value="1"/>
</dbReference>
<dbReference type="SMART" id="SM00823">
    <property type="entry name" value="PKS_PP"/>
    <property type="match status" value="1"/>
</dbReference>
<dbReference type="CDD" id="cd00833">
    <property type="entry name" value="PKS"/>
    <property type="match status" value="1"/>
</dbReference>
<feature type="domain" description="Carrier" evidence="8">
    <location>
        <begin position="1673"/>
        <end position="1751"/>
    </location>
</feature>
<dbReference type="InterPro" id="IPR036291">
    <property type="entry name" value="NAD(P)-bd_dom_sf"/>
</dbReference>
<dbReference type="PROSITE" id="PS00012">
    <property type="entry name" value="PHOSPHOPANTETHEINE"/>
    <property type="match status" value="1"/>
</dbReference>
<dbReference type="GO" id="GO:0031177">
    <property type="term" value="F:phosphopantetheine binding"/>
    <property type="evidence" value="ECO:0007669"/>
    <property type="project" value="InterPro"/>
</dbReference>
<dbReference type="GO" id="GO:0006633">
    <property type="term" value="P:fatty acid biosynthetic process"/>
    <property type="evidence" value="ECO:0007669"/>
    <property type="project" value="InterPro"/>
</dbReference>
<dbReference type="InterPro" id="IPR057326">
    <property type="entry name" value="KR_dom"/>
</dbReference>
<dbReference type="Proteomes" id="UP000183053">
    <property type="component" value="Unassembled WGS sequence"/>
</dbReference>
<dbReference type="EMBL" id="FNLF01000002">
    <property type="protein sequence ID" value="SDQ61352.1"/>
    <property type="molecule type" value="Genomic_DNA"/>
</dbReference>
<dbReference type="SUPFAM" id="SSF55048">
    <property type="entry name" value="Probable ACP-binding domain of malonyl-CoA ACP transacylase"/>
    <property type="match status" value="1"/>
</dbReference>
<feature type="region of interest" description="N-terminal hotdog fold" evidence="6">
    <location>
        <begin position="914"/>
        <end position="1035"/>
    </location>
</feature>
<evidence type="ECO:0000259" key="10">
    <source>
        <dbReference type="PROSITE" id="PS52019"/>
    </source>
</evidence>
<dbReference type="Pfam" id="PF00698">
    <property type="entry name" value="Acyl_transf_1"/>
    <property type="match status" value="1"/>
</dbReference>
<dbReference type="SUPFAM" id="SSF51735">
    <property type="entry name" value="NAD(P)-binding Rossmann-fold domains"/>
    <property type="match status" value="2"/>
</dbReference>
<dbReference type="PROSITE" id="PS50075">
    <property type="entry name" value="CARRIER"/>
    <property type="match status" value="1"/>
</dbReference>
<dbReference type="InterPro" id="IPR050091">
    <property type="entry name" value="PKS_NRPS_Biosynth_Enz"/>
</dbReference>
<dbReference type="InterPro" id="IPR020806">
    <property type="entry name" value="PKS_PP-bd"/>
</dbReference>
<sequence>MTETDRTPSTAGTAARGSTYARVRAMSESQRDALTDQFAKAARITAAEPIAVVGIGCRFPGGANAPQQYWDLLMRGQDAVVEVPPDRWDADAYYDPDPAVPGRMPSKWGGFLGGIAGFDADHFGIAPREAETMDPQQRILLEVAWEALEHAGISAQSAEGVRAAVMMGVYYNEYQSTSAADPEKIDAYSATGNAHSVTVGRIAYLLGLRGPAIAVDTACSSSLVSVHLACQSLRSRESDLALAGGVSLILRPETQLALGKWGMLSPLGRCHSFDAAADGFVRGEGCGVVVLKRLTDAVRDGDRVLAVVRGSATNQDGRSNGLTAPNAPAQREVITRALGEVPASSVHFVETHGTGTALGDPIEFDALAQVYGAGESRCALGAVKTNMGHLEAAAGIAGFIKSVLAVHRGQVPPNLHFTRWNPAIDAASTRLYVPTEADPWPAAGGPRRAAVSSFGLGGTNAHVVLEQGPDPEPAAPAGADPAVLRIGAGSAEAVAARAADLAAWLAGKGAAAALTDVAHTVARQGAGAAVVGAVTARDTAATVEGLRALAAGASRPGVTAAAPRPRPGVVFAFSGQGSQWPGMGRRLLAEEPAFAAAVDRIEPEFVAQVGFSLRETLRSGEPVEGIDRIQPVLVGVQLALAELWRAHGVTPDAVIGHSMGEVTAVVVAGGLTVAEGLRVIATRSALMRRELSGQGAMALLEMDVASVEELLTSHEGVSVAVVASPRQTVVAGSTRAVDAVVAAVSARNLLARRVEVDVASHHATVDPILPELRTALAGLRPVPPTIPVLSTVRPGEQAPVFDADYWADNLRRPVSFAPVAADAAARFGTLIEVSPHPVLTHALADNVPAGRDVAVLPTLLRDEDESIVFHAHRARLGGEPPAGRIIDVPPHSWRHQQYWTSASPGRRTGTGGAHPLLGDRVDLPSGTGVLWHGDTGLDALPWLADHRVQGQPIMPAAGFAEIALAAGRAALGAEAVAVTRLEVEQMLPLTESVPLTTQLTHEPDGTALVEVFHRTAAGEWVRHARAHVGALPAGEAATPVGAPADGAPVSPRAVYAALRRAGAHHDRAFAALERVLRDPAGAAEADVVLPSEATAHPALLLHPVALDAALQTLAAALPDEAADGDAAYLPVAVEAVRLHRPVGRRALCRARITTVGDEGVSGDVTVLDSTGTVAVEVRGVFLRRIHRRSVPLPLERKLFGHRWETVPTPAPADATDPEGWLVLADDHGAAGAAADALAAPHRRIVTAGLDERGLADAVARFAEDPAHAPAGVVLLVDGAPSSTGGAEAAEAVIWRAASVVRAVTSGWHGRSPRLWLITRDGLAVRDGDVPDPAAGALTGLVRVLAYEHPDLRATVLDLPAGADLADALARESAAPDADDLVAWRDGERYVQRLVRRDSAPAEAPAVRGDGAYLVTGGLGGIGLVIARRLVAAGAGRVVLSGRGEPSPEADAALDELRAGADVQYVRGDVAEPGVAERLVAVAEETGLALRGVIHSAAVLDDELVAAMSRDALGRVWRPKAIGADRLDAATAEHDLDWWVLFSSVASLLGSPGQGAYAAANAYLDALAERRRAGGRTATAICWGQWSEVGLARSLEMGVLDPISPAEGTEALDAILGGGHTRVGVARLRLDRAASAFPELAGLGYFTHLLAELEPEEDAGAIDLAALTALPFAAAVTVVLDRLRQRIGAVLGYSGGAGIAADRPLTELGLDSLMAVRIRNAARGEFGIEPPVALLLQGADLTALAVDLVRRLGIDDDTDETAAAPGGLRDRAQQRAAARRRGAARRKAGNTA</sequence>
<dbReference type="SMART" id="SM00825">
    <property type="entry name" value="PKS_KS"/>
    <property type="match status" value="1"/>
</dbReference>
<keyword evidence="1" id="KW-0596">Phosphopantetheine</keyword>
<dbReference type="Gene3D" id="3.40.47.10">
    <property type="match status" value="1"/>
</dbReference>
<evidence type="ECO:0000313" key="12">
    <source>
        <dbReference type="Proteomes" id="UP000183053"/>
    </source>
</evidence>
<dbReference type="FunFam" id="3.30.70.250:FF:000003">
    <property type="entry name" value="Polyketide beta-ketoacyl synthase Pks3"/>
    <property type="match status" value="1"/>
</dbReference>
<dbReference type="Gene3D" id="3.40.366.10">
    <property type="entry name" value="Malonyl-Coenzyme A Acyl Carrier Protein, domain 2"/>
    <property type="match status" value="1"/>
</dbReference>
<evidence type="ECO:0000256" key="6">
    <source>
        <dbReference type="PROSITE-ProRule" id="PRU01363"/>
    </source>
</evidence>
<dbReference type="GO" id="GO:0005737">
    <property type="term" value="C:cytoplasm"/>
    <property type="evidence" value="ECO:0007669"/>
    <property type="project" value="TreeGrafter"/>
</dbReference>
<evidence type="ECO:0000256" key="5">
    <source>
        <dbReference type="ARBA" id="ARBA00023268"/>
    </source>
</evidence>
<evidence type="ECO:0000259" key="9">
    <source>
        <dbReference type="PROSITE" id="PS52004"/>
    </source>
</evidence>
<dbReference type="Gene3D" id="3.30.70.250">
    <property type="entry name" value="Malonyl-CoA ACP transacylase, ACP-binding"/>
    <property type="match status" value="1"/>
</dbReference>
<dbReference type="Pfam" id="PF00109">
    <property type="entry name" value="ketoacyl-synt"/>
    <property type="match status" value="1"/>
</dbReference>
<dbReference type="PROSITE" id="PS52019">
    <property type="entry name" value="PKS_MFAS_DH"/>
    <property type="match status" value="1"/>
</dbReference>
<feature type="region of interest" description="Disordered" evidence="7">
    <location>
        <begin position="1757"/>
        <end position="1791"/>
    </location>
</feature>
<dbReference type="PANTHER" id="PTHR43775:SF37">
    <property type="entry name" value="SI:DKEY-61P9.11"/>
    <property type="match status" value="1"/>
</dbReference>